<evidence type="ECO:0000256" key="1">
    <source>
        <dbReference type="SAM" id="MobiDB-lite"/>
    </source>
</evidence>
<dbReference type="AlphaFoldDB" id="A0A7S1PKC1"/>
<feature type="region of interest" description="Disordered" evidence="1">
    <location>
        <begin position="228"/>
        <end position="248"/>
    </location>
</feature>
<accession>A0A7S1PKC1</accession>
<dbReference type="EMBL" id="HBGE01001503">
    <property type="protein sequence ID" value="CAD9087340.1"/>
    <property type="molecule type" value="Transcribed_RNA"/>
</dbReference>
<sequence length="445" mass="46100">MGNSTDGTFTNTTTTTTSMAVPDTPTTSATTLTRTTTTVTPTPTSTTATRSTTRTATTTDRTFTTSATPFAIARTTTDATAWTPTALANATTTTAALHLRTRTSMTDMTGNATVEALDSANSTTTTSSTSTTSITTTAPFRCTEPSRSGGAPLADYADCLRDHCHDIHPSVLDSASNGQITDCFLLLEVVGSCDGDATSTVPSLPANFTVGNICGEKCPSSCSAVATTTSSPSEASSPSSSTTFSATASQTTTELRASLGATLRRDIVGRMSLTVDSVNVFVTDYRVVQALKGGISAPLKVSAGDVSIPSIMRAAVRRLSESVPGALRRSERGRRRLASGTVNVLYEVRNAPATLTPASVVQDANAIKAELNRQLQGQGMAALVSDIAMDMPTVEYRVVPASAPYAPSTTVEVVNSNANSCAQPVARMLTLGSALVFSSLVPLVW</sequence>
<protein>
    <submittedName>
        <fullName evidence="2">Uncharacterized protein</fullName>
    </submittedName>
</protein>
<organism evidence="2">
    <name type="scientific">Alexandrium catenella</name>
    <name type="common">Red tide dinoflagellate</name>
    <name type="synonym">Gonyaulax catenella</name>
    <dbReference type="NCBI Taxonomy" id="2925"/>
    <lineage>
        <taxon>Eukaryota</taxon>
        <taxon>Sar</taxon>
        <taxon>Alveolata</taxon>
        <taxon>Dinophyceae</taxon>
        <taxon>Gonyaulacales</taxon>
        <taxon>Pyrocystaceae</taxon>
        <taxon>Alexandrium</taxon>
    </lineage>
</organism>
<reference evidence="2" key="1">
    <citation type="submission" date="2021-01" db="EMBL/GenBank/DDBJ databases">
        <authorList>
            <person name="Corre E."/>
            <person name="Pelletier E."/>
            <person name="Niang G."/>
            <person name="Scheremetjew M."/>
            <person name="Finn R."/>
            <person name="Kale V."/>
            <person name="Holt S."/>
            <person name="Cochrane G."/>
            <person name="Meng A."/>
            <person name="Brown T."/>
            <person name="Cohen L."/>
        </authorList>
    </citation>
    <scope>NUCLEOTIDE SEQUENCE</scope>
    <source>
        <strain evidence="2">OF101</strain>
    </source>
</reference>
<name>A0A7S1PKC1_ALECA</name>
<gene>
    <name evidence="2" type="ORF">ACAT0790_LOCUS914</name>
</gene>
<feature type="region of interest" description="Disordered" evidence="1">
    <location>
        <begin position="1"/>
        <end position="58"/>
    </location>
</feature>
<proteinExistence type="predicted"/>
<evidence type="ECO:0000313" key="2">
    <source>
        <dbReference type="EMBL" id="CAD9087340.1"/>
    </source>
</evidence>